<name>A0A7D3XS89_9SPHN</name>
<evidence type="ECO:0000313" key="1">
    <source>
        <dbReference type="EMBL" id="QKG72414.1"/>
    </source>
</evidence>
<sequence>MPGPASKAFTSNHVVHPDGSVDFACSQDDRLWPWSALDPHHPGAIQALSYWVSVESAMALGKWDPDKWSALTWTRWQCGDSGVGRLAGGTYHRSTIDGKESFSVFLRDAAGRDICRLDGRGVVFRTRDFETWRKPDKQAVPKALSDSFAYASAAMLGLAPGERPFLSPLDGDSAAALIDAANGMPPGHPWLDGSGDHVNSAHLAEVARQFASLLRGGKPFRVTGAEMRFDHYVELGSPFEVERVDATGDEAISMQVRQAGRDCTRITFHLQDVPSA</sequence>
<dbReference type="RefSeq" id="WP_173215652.1">
    <property type="nucleotide sequence ID" value="NZ_CP053921.1"/>
</dbReference>
<proteinExistence type="predicted"/>
<organism evidence="1 2">
    <name type="scientific">Erythrobacter mangrovi</name>
    <dbReference type="NCBI Taxonomy" id="2739433"/>
    <lineage>
        <taxon>Bacteria</taxon>
        <taxon>Pseudomonadati</taxon>
        <taxon>Pseudomonadota</taxon>
        <taxon>Alphaproteobacteria</taxon>
        <taxon>Sphingomonadales</taxon>
        <taxon>Erythrobacteraceae</taxon>
        <taxon>Erythrobacter/Porphyrobacter group</taxon>
        <taxon>Erythrobacter</taxon>
    </lineage>
</organism>
<dbReference type="Proteomes" id="UP000504693">
    <property type="component" value="Chromosome"/>
</dbReference>
<evidence type="ECO:0000313" key="2">
    <source>
        <dbReference type="Proteomes" id="UP000504693"/>
    </source>
</evidence>
<keyword evidence="2" id="KW-1185">Reference proteome</keyword>
<reference evidence="1 2" key="1">
    <citation type="submission" date="2020-05" db="EMBL/GenBank/DDBJ databases">
        <title>Erythrobacter mangrovi sp. nov., isolated from rhizosphere soil of mangrove plant (Kandelia candel).</title>
        <authorList>
            <person name="Ye Y.H."/>
        </authorList>
    </citation>
    <scope>NUCLEOTIDE SEQUENCE [LARGE SCALE GENOMIC DNA]</scope>
    <source>
        <strain evidence="1 2">EB310</strain>
    </source>
</reference>
<dbReference type="EMBL" id="CP053921">
    <property type="protein sequence ID" value="QKG72414.1"/>
    <property type="molecule type" value="Genomic_DNA"/>
</dbReference>
<accession>A0A7D3XS89</accession>
<protein>
    <submittedName>
        <fullName evidence="1">Uncharacterized protein</fullName>
    </submittedName>
</protein>
<dbReference type="AlphaFoldDB" id="A0A7D3XS89"/>
<gene>
    <name evidence="1" type="ORF">HQR01_14135</name>
</gene>
<dbReference type="KEGG" id="emv:HQR01_14135"/>